<dbReference type="RefSeq" id="WP_301166531.1">
    <property type="nucleotide sequence ID" value="NZ_JAUHTR010000006.1"/>
</dbReference>
<organism evidence="2 3">
    <name type="scientific">Fictibacillus fluitans</name>
    <dbReference type="NCBI Taxonomy" id="3058422"/>
    <lineage>
        <taxon>Bacteria</taxon>
        <taxon>Bacillati</taxon>
        <taxon>Bacillota</taxon>
        <taxon>Bacilli</taxon>
        <taxon>Bacillales</taxon>
        <taxon>Fictibacillaceae</taxon>
        <taxon>Fictibacillus</taxon>
    </lineage>
</organism>
<feature type="compositionally biased region" description="Basic and acidic residues" evidence="1">
    <location>
        <begin position="270"/>
        <end position="288"/>
    </location>
</feature>
<comment type="caution">
    <text evidence="2">The sequence shown here is derived from an EMBL/GenBank/DDBJ whole genome shotgun (WGS) entry which is preliminary data.</text>
</comment>
<name>A0ABT8HXN1_9BACL</name>
<evidence type="ECO:0008006" key="4">
    <source>
        <dbReference type="Google" id="ProtNLM"/>
    </source>
</evidence>
<gene>
    <name evidence="2" type="ORF">QYB97_13545</name>
</gene>
<feature type="region of interest" description="Disordered" evidence="1">
    <location>
        <begin position="266"/>
        <end position="318"/>
    </location>
</feature>
<reference evidence="2" key="1">
    <citation type="submission" date="2023-07" db="EMBL/GenBank/DDBJ databases">
        <title>Fictibacillus sp. isolated from freshwater pond.</title>
        <authorList>
            <person name="Kirdat K."/>
            <person name="Bhat A."/>
            <person name="Mourya A."/>
            <person name="Yadav A."/>
        </authorList>
    </citation>
    <scope>NUCLEOTIDE SEQUENCE</scope>
    <source>
        <strain evidence="2">NE201</strain>
    </source>
</reference>
<evidence type="ECO:0000256" key="1">
    <source>
        <dbReference type="SAM" id="MobiDB-lite"/>
    </source>
</evidence>
<protein>
    <recommendedName>
        <fullName evidence="4">DNA-binding protein</fullName>
    </recommendedName>
</protein>
<feature type="compositionally biased region" description="Basic and acidic residues" evidence="1">
    <location>
        <begin position="295"/>
        <end position="307"/>
    </location>
</feature>
<sequence>MEKILNVHEAFKVLKKHYITDNFQLVSGYIRDGRLKGERATRKDGWKIKEDDLYDFIDEEKPGIVEMVYVFERYADTVLAPTSENYLRKKGSLLAISDENKEDNSPPSLISNDTGQYEIPLESKNETGAENPENNTVEILNVFKTLLDKKFDELQKQVSYMLKKEIKDLSVKIKDNHPTPMSYDEVLDYLKKENKLTQEDAEQYQEELRAVYHVYYDSEELVKDGIYKDGKYHCSITENNSTKIHLLIKKTFDDLFDKAKNKELPINIEQGDRMSGEQENDHGEKKGENEEEKAELEQQKDSEEPSGDKISIGTENLV</sequence>
<evidence type="ECO:0000313" key="3">
    <source>
        <dbReference type="Proteomes" id="UP001172721"/>
    </source>
</evidence>
<evidence type="ECO:0000313" key="2">
    <source>
        <dbReference type="EMBL" id="MDN4525503.1"/>
    </source>
</evidence>
<dbReference type="Proteomes" id="UP001172721">
    <property type="component" value="Unassembled WGS sequence"/>
</dbReference>
<proteinExistence type="predicted"/>
<accession>A0ABT8HXN1</accession>
<dbReference type="EMBL" id="JAUHTR010000006">
    <property type="protein sequence ID" value="MDN4525503.1"/>
    <property type="molecule type" value="Genomic_DNA"/>
</dbReference>
<keyword evidence="3" id="KW-1185">Reference proteome</keyword>